<organism evidence="1 2">
    <name type="scientific">Microbulbifer epialgicus</name>
    <dbReference type="NCBI Taxonomy" id="393907"/>
    <lineage>
        <taxon>Bacteria</taxon>
        <taxon>Pseudomonadati</taxon>
        <taxon>Pseudomonadota</taxon>
        <taxon>Gammaproteobacteria</taxon>
        <taxon>Cellvibrionales</taxon>
        <taxon>Microbulbiferaceae</taxon>
        <taxon>Microbulbifer</taxon>
    </lineage>
</organism>
<feature type="non-terminal residue" evidence="1">
    <location>
        <position position="1"/>
    </location>
</feature>
<dbReference type="EMBL" id="JBGMEK010000013">
    <property type="protein sequence ID" value="MFA0810866.1"/>
    <property type="molecule type" value="Genomic_DNA"/>
</dbReference>
<evidence type="ECO:0000313" key="2">
    <source>
        <dbReference type="Proteomes" id="UP001569428"/>
    </source>
</evidence>
<reference evidence="1 2" key="1">
    <citation type="submission" date="2024-08" db="EMBL/GenBank/DDBJ databases">
        <authorList>
            <person name="Ishaq N."/>
        </authorList>
    </citation>
    <scope>NUCLEOTIDE SEQUENCE [LARGE SCALE GENOMIC DNA]</scope>
    <source>
        <strain evidence="1 2">DSM 18651</strain>
    </source>
</reference>
<accession>A0ABV4NXN1</accession>
<evidence type="ECO:0000313" key="1">
    <source>
        <dbReference type="EMBL" id="MFA0810866.1"/>
    </source>
</evidence>
<gene>
    <name evidence="1" type="ORF">ACCI49_08015</name>
</gene>
<dbReference type="RefSeq" id="WP_371838440.1">
    <property type="nucleotide sequence ID" value="NZ_JBGMEK010000013.1"/>
</dbReference>
<name>A0ABV4NXN1_9GAMM</name>
<proteinExistence type="predicted"/>
<comment type="caution">
    <text evidence="1">The sequence shown here is derived from an EMBL/GenBank/DDBJ whole genome shotgun (WGS) entry which is preliminary data.</text>
</comment>
<protein>
    <submittedName>
        <fullName evidence="1">Uncharacterized protein</fullName>
    </submittedName>
</protein>
<sequence length="126" mass="14197">PDGWIYFYLSVSSESCCDKLEFYIDGELKGSWSGSVPYQLVIFPVSSGIHRFKWQYKKDGSNDVGSDTAWIDDIFIPGPIDEDADGIKDSWEYIYFGGLDHDMSLDTDGDTISDLNEYLNGTDPLN</sequence>
<keyword evidence="2" id="KW-1185">Reference proteome</keyword>
<dbReference type="Proteomes" id="UP001569428">
    <property type="component" value="Unassembled WGS sequence"/>
</dbReference>